<protein>
    <submittedName>
        <fullName evidence="2">Molecular chaperone DnaJ</fullName>
    </submittedName>
</protein>
<comment type="caution">
    <text evidence="2">The sequence shown here is derived from an EMBL/GenBank/DDBJ whole genome shotgun (WGS) entry which is preliminary data.</text>
</comment>
<reference evidence="2 3" key="1">
    <citation type="submission" date="2018-05" db="EMBL/GenBank/DDBJ databases">
        <title>Brumimicrobium oceani sp. nov., isolated from coastal sediment.</title>
        <authorList>
            <person name="Kou Y."/>
        </authorList>
    </citation>
    <scope>NUCLEOTIDE SEQUENCE [LARGE SCALE GENOMIC DNA]</scope>
    <source>
        <strain evidence="2 3">C305</strain>
    </source>
</reference>
<keyword evidence="3" id="KW-1185">Reference proteome</keyword>
<proteinExistence type="predicted"/>
<dbReference type="InterPro" id="IPR001623">
    <property type="entry name" value="DnaJ_domain"/>
</dbReference>
<dbReference type="InterPro" id="IPR025309">
    <property type="entry name" value="KTSC_dom"/>
</dbReference>
<evidence type="ECO:0000313" key="3">
    <source>
        <dbReference type="Proteomes" id="UP000245370"/>
    </source>
</evidence>
<sequence length="149" mass="17686">MKRINQYKKLFNIESEIDLAELKKTYRSLVKEWHPDKFQEEDEKSALAEEKSREITQGYEFLISIAPATKEANLVEYEHILDTCGIVDFQWKNQVLEVEFTNGSTYEYFGVSKPLYIKFVNADKQFRFGKRKIFTTCLYRKSKKDVEMA</sequence>
<dbReference type="InterPro" id="IPR036869">
    <property type="entry name" value="J_dom_sf"/>
</dbReference>
<feature type="domain" description="J" evidence="1">
    <location>
        <begin position="6"/>
        <end position="85"/>
    </location>
</feature>
<dbReference type="Pfam" id="PF00226">
    <property type="entry name" value="DnaJ"/>
    <property type="match status" value="1"/>
</dbReference>
<evidence type="ECO:0000313" key="2">
    <source>
        <dbReference type="EMBL" id="PWH87121.1"/>
    </source>
</evidence>
<dbReference type="CDD" id="cd06257">
    <property type="entry name" value="DnaJ"/>
    <property type="match status" value="1"/>
</dbReference>
<dbReference type="SMART" id="SM00271">
    <property type="entry name" value="DnaJ"/>
    <property type="match status" value="1"/>
</dbReference>
<organism evidence="2 3">
    <name type="scientific">Brumimicrobium oceani</name>
    <dbReference type="NCBI Taxonomy" id="2100725"/>
    <lineage>
        <taxon>Bacteria</taxon>
        <taxon>Pseudomonadati</taxon>
        <taxon>Bacteroidota</taxon>
        <taxon>Flavobacteriia</taxon>
        <taxon>Flavobacteriales</taxon>
        <taxon>Crocinitomicaceae</taxon>
        <taxon>Brumimicrobium</taxon>
    </lineage>
</organism>
<accession>A0A2U2XHD0</accession>
<dbReference type="Proteomes" id="UP000245370">
    <property type="component" value="Unassembled WGS sequence"/>
</dbReference>
<dbReference type="OrthoDB" id="665715at2"/>
<dbReference type="Pfam" id="PF13619">
    <property type="entry name" value="KTSC"/>
    <property type="match status" value="1"/>
</dbReference>
<dbReference type="AlphaFoldDB" id="A0A2U2XHD0"/>
<evidence type="ECO:0000259" key="1">
    <source>
        <dbReference type="PROSITE" id="PS50076"/>
    </source>
</evidence>
<reference evidence="2 3" key="2">
    <citation type="submission" date="2018-05" db="EMBL/GenBank/DDBJ databases">
        <authorList>
            <person name="Lanie J.A."/>
            <person name="Ng W.-L."/>
            <person name="Kazmierczak K.M."/>
            <person name="Andrzejewski T.M."/>
            <person name="Davidsen T.M."/>
            <person name="Wayne K.J."/>
            <person name="Tettelin H."/>
            <person name="Glass J.I."/>
            <person name="Rusch D."/>
            <person name="Podicherti R."/>
            <person name="Tsui H.-C.T."/>
            <person name="Winkler M.E."/>
        </authorList>
    </citation>
    <scope>NUCLEOTIDE SEQUENCE [LARGE SCALE GENOMIC DNA]</scope>
    <source>
        <strain evidence="2 3">C305</strain>
    </source>
</reference>
<dbReference type="RefSeq" id="WP_109358201.1">
    <property type="nucleotide sequence ID" value="NZ_QFRJ01000001.1"/>
</dbReference>
<gene>
    <name evidence="2" type="ORF">DIT68_02335</name>
</gene>
<dbReference type="SUPFAM" id="SSF46565">
    <property type="entry name" value="Chaperone J-domain"/>
    <property type="match status" value="1"/>
</dbReference>
<dbReference type="EMBL" id="QFRJ01000001">
    <property type="protein sequence ID" value="PWH87121.1"/>
    <property type="molecule type" value="Genomic_DNA"/>
</dbReference>
<dbReference type="PROSITE" id="PS50076">
    <property type="entry name" value="DNAJ_2"/>
    <property type="match status" value="1"/>
</dbReference>
<name>A0A2U2XHD0_9FLAO</name>
<dbReference type="Gene3D" id="1.10.287.110">
    <property type="entry name" value="DnaJ domain"/>
    <property type="match status" value="1"/>
</dbReference>
<dbReference type="PRINTS" id="PR00625">
    <property type="entry name" value="JDOMAIN"/>
</dbReference>